<feature type="compositionally biased region" description="Low complexity" evidence="1">
    <location>
        <begin position="273"/>
        <end position="283"/>
    </location>
</feature>
<evidence type="ECO:0000313" key="3">
    <source>
        <dbReference type="WBParaSite" id="maker-uti_cns_0000589-snap-gene-0.5-mRNA-1"/>
    </source>
</evidence>
<evidence type="ECO:0000256" key="1">
    <source>
        <dbReference type="SAM" id="MobiDB-lite"/>
    </source>
</evidence>
<evidence type="ECO:0000313" key="2">
    <source>
        <dbReference type="Proteomes" id="UP000095280"/>
    </source>
</evidence>
<organism evidence="2 3">
    <name type="scientific">Macrostomum lignano</name>
    <dbReference type="NCBI Taxonomy" id="282301"/>
    <lineage>
        <taxon>Eukaryota</taxon>
        <taxon>Metazoa</taxon>
        <taxon>Spiralia</taxon>
        <taxon>Lophotrochozoa</taxon>
        <taxon>Platyhelminthes</taxon>
        <taxon>Rhabditophora</taxon>
        <taxon>Macrostomorpha</taxon>
        <taxon>Macrostomida</taxon>
        <taxon>Macrostomidae</taxon>
        <taxon>Macrostomum</taxon>
    </lineage>
</organism>
<proteinExistence type="predicted"/>
<accession>A0A1I8G142</accession>
<protein>
    <submittedName>
        <fullName evidence="3">Kringle domain-containing protein</fullName>
    </submittedName>
</protein>
<keyword evidence="2" id="KW-1185">Reference proteome</keyword>
<dbReference type="Proteomes" id="UP000095280">
    <property type="component" value="Unplaced"/>
</dbReference>
<dbReference type="WBParaSite" id="maker-uti_cns_0000589-snap-gene-0.5-mRNA-1">
    <property type="protein sequence ID" value="maker-uti_cns_0000589-snap-gene-0.5-mRNA-1"/>
    <property type="gene ID" value="maker-uti_cns_0000589-snap-gene-0.5"/>
</dbReference>
<reference evidence="3" key="1">
    <citation type="submission" date="2016-11" db="UniProtKB">
        <authorList>
            <consortium name="WormBaseParasite"/>
        </authorList>
    </citation>
    <scope>IDENTIFICATION</scope>
</reference>
<feature type="region of interest" description="Disordered" evidence="1">
    <location>
        <begin position="268"/>
        <end position="292"/>
    </location>
</feature>
<dbReference type="AlphaFoldDB" id="A0A1I8G142"/>
<sequence>AALPGTLSIALCTPENSACQLAGDGDPTTCFVAHKMEENFYFAVFNLVGHLVKVSELKLLVGGAGSTNYSVSLASNAQAHELRCKSAGDATKPSKSAAHSLDCFTTDGSSAGELENVSSLMIRSEPLVIQMRLLEVVAYSDDRQPIPFAYCSVAEPGVCGRAMDGQLASDSPAVVSGPAVFPSWYGGFNSSSQASVPVSSVRIYRPDNGGATFFRVASAGVDCIRSGEASISKDGVEAIDFACTASKLASSSLVEVWELDADFLPSRMGSPCRQRQQSRLRAASDSKPLPEPSNAAQLCMHACQLAGDGDPTTCFVAHKMEENFYFAVFNLVGHLVKVSELKLLVGGAGSTNYSVSLASNAQAHELRCKSAGDATKPSKSAAHSLDCFTTDGSSAGELENVSSLMIRSEPLVIQMRLLEVVAYSDDRQPIPFAYCSVAEPGVCGRAMDGQLASDSPAVVSGPAVFPSWYGGFNSSSQASVPVSSVRIYRPDNGGATFFRVASAGVDCIRSGEASISKDGVEAIDFACTASKLASSSLVEVWELDADFLVNLCEIQVFGREH</sequence>
<name>A0A1I8G142_9PLAT</name>